<dbReference type="Proteomes" id="UP001229955">
    <property type="component" value="Chromosome"/>
</dbReference>
<evidence type="ECO:0000313" key="8">
    <source>
        <dbReference type="Proteomes" id="UP001229955"/>
    </source>
</evidence>
<accession>A0AA49JYA1</accession>
<evidence type="ECO:0000259" key="5">
    <source>
        <dbReference type="Pfam" id="PF04357"/>
    </source>
</evidence>
<evidence type="ECO:0000256" key="1">
    <source>
        <dbReference type="ARBA" id="ARBA00004167"/>
    </source>
</evidence>
<keyword evidence="2" id="KW-0812">Transmembrane</keyword>
<dbReference type="Pfam" id="PF04357">
    <property type="entry name" value="TamB"/>
    <property type="match status" value="1"/>
</dbReference>
<dbReference type="InterPro" id="IPR007452">
    <property type="entry name" value="TamB_C"/>
</dbReference>
<keyword evidence="8" id="KW-1185">Reference proteome</keyword>
<dbReference type="KEGG" id="pspc:Strain318_000403"/>
<dbReference type="GO" id="GO:0005886">
    <property type="term" value="C:plasma membrane"/>
    <property type="evidence" value="ECO:0007669"/>
    <property type="project" value="InterPro"/>
</dbReference>
<evidence type="ECO:0000313" key="6">
    <source>
        <dbReference type="EMBL" id="WKW11168.1"/>
    </source>
</evidence>
<dbReference type="GO" id="GO:0009306">
    <property type="term" value="P:protein secretion"/>
    <property type="evidence" value="ECO:0007669"/>
    <property type="project" value="InterPro"/>
</dbReference>
<evidence type="ECO:0000256" key="2">
    <source>
        <dbReference type="ARBA" id="ARBA00022692"/>
    </source>
</evidence>
<dbReference type="PANTHER" id="PTHR36985:SF1">
    <property type="entry name" value="TRANSLOCATION AND ASSEMBLY MODULE SUBUNIT TAMB"/>
    <property type="match status" value="1"/>
</dbReference>
<gene>
    <name evidence="6" type="ORF">Strain138_000403</name>
    <name evidence="7" type="ORF">Strain318_000403</name>
</gene>
<evidence type="ECO:0000313" key="7">
    <source>
        <dbReference type="EMBL" id="WKW14078.1"/>
    </source>
</evidence>
<keyword evidence="3" id="KW-1133">Transmembrane helix</keyword>
<reference evidence="6" key="1">
    <citation type="submission" date="2023-07" db="EMBL/GenBank/DDBJ databases">
        <authorList>
            <person name="Haufschild T."/>
            <person name="Kallscheuer N."/>
            <person name="Hammer J."/>
            <person name="Kohn T."/>
            <person name="Kabuu M."/>
            <person name="Jogler M."/>
            <person name="Wohfarth N."/>
            <person name="Heuer A."/>
            <person name="Rohde M."/>
            <person name="van Teeseling M.C.F."/>
            <person name="Jogler C."/>
        </authorList>
    </citation>
    <scope>NUCLEOTIDE SEQUENCE</scope>
    <source>
        <strain evidence="6">Strain 138</strain>
        <strain evidence="7">Strain 318</strain>
    </source>
</reference>
<feature type="domain" description="Translocation and assembly module TamB C-terminal" evidence="5">
    <location>
        <begin position="1070"/>
        <end position="1383"/>
    </location>
</feature>
<dbReference type="RefSeq" id="WP_367886870.1">
    <property type="nucleotide sequence ID" value="NZ_CP130612.1"/>
</dbReference>
<evidence type="ECO:0000256" key="3">
    <source>
        <dbReference type="ARBA" id="ARBA00022989"/>
    </source>
</evidence>
<dbReference type="EMBL" id="CP130612">
    <property type="protein sequence ID" value="WKW11168.1"/>
    <property type="molecule type" value="Genomic_DNA"/>
</dbReference>
<accession>A0AA49JSJ7</accession>
<dbReference type="PANTHER" id="PTHR36985">
    <property type="entry name" value="TRANSLOCATION AND ASSEMBLY MODULE SUBUNIT TAMB"/>
    <property type="match status" value="1"/>
</dbReference>
<comment type="subcellular location">
    <subcellularLocation>
        <location evidence="1">Membrane</location>
        <topology evidence="1">Single-pass membrane protein</topology>
    </subcellularLocation>
</comment>
<sequence length="1491" mass="158304">MGFNRRAAVVLVSAGLMIAIGAAAIGALVAATQSEGGREWIRRVAQGQLERMLRAKVHLGTLSGSFITDLRVDSLRIADANDSVFVASGPIRVTFDPRDLADGRIILRSLEVERPFVAARQELDGTWTHERLFPRQQRRRARRARTAFGAVFVVQQASVRDGEFALLLPWAPDSAPSARRTKAWRWERIALDVPRARFAYPDSVGLHVDIARLDVDESDPPFAFREVAGNIALIPDTLRVDLTRFTLPGSAGRAIGRVTWGGGEKARFLFRIDTDSVALADVAWINPAIPNEGGGRMRLDIRNNPRDPALMEYVITQMDVRAHASRLSGQMTWGVKGRDVALRNVDLEMAPLDAALIRRFNRGPLPIPLEGRVVGRLRARGGPLSAFAVDDATATFYDRNVPGAVARARARGTIDLSDPAVPVFSGVSVDLGAFDLRTAQAWEPTLPKLNGVISGRAVLDSAWGDLRLSEADLTLVDGDAPASHLVGRARVRWDAASPLRWDLDGEALPISFTALARSFPALTLRGEYAGPLRSSGTADDLTLATTLTGPAGRFSTDLRLDNALPNYRVIGELRSEAVDPRILFDNPRVPTGELTGTVRSEIGFEALADLIGAVDVDLERSVLEGVRIFAGRARLTFADGFARLDTLTLETAAADVAGAGALGLAEGFTDSLRLRIRLDSLGGVRPLLDRPVGDSLAGSALLDARLRGWVRDFAADVTTTANGLFFDGNRATVAQLDAALTGLPAAPGGSVSLRGDTLTLGGLELVALGADAVLSGRDPAAIRLRATGPAGTQLAFGGELSVRSDTTTLRTDSLFLRTALHTWRLQQSSRVRVSQGGFIIDPMRLAASNGAQLEASGGLPATGPLDFRLVGRDVPMADIAELFQTPDLERGRLDADARFGGTREAPTLDAEGQLRGALVRGVRLDTLNARVGAQRDRLNLNLALGRTAAPVATAEATLPLQLDLTDRGVRMVPDGAVSGRIAADALDLGLFESLTAGVGGARGTMRVGLTLGGTWAQPTAVGDLRVSNGALTPPGLGQVRWRNVEADIGFLGDSIAVRSVSLNSPVQGISRAGRLTLNGWLSLRDRENPSLDVRATSRGFNVYAQPGTAEVDLSGELRLAGSLDEATLRGFLTADRAIIGIPELAAKDVISLQGPDRFAALDTLTLNGNGNGQRGLPPFLQNLVVANVPIAMGGDVWIRSSEANINLGGQLTVTRGRITRGPDAGRVQLAITGPLETVRGTYRLNLGPVQRTFTVEQGEIRFFGETELNPTLNISALHTVRQYSEQGVRPDVRVRVHLGGTLRQPTAELSTPDSMRVTNSDLVSYLVTGGPSFEIARDGNVSATAARVFLGSLGSVLGSKVAGGLCDDAQVTTAGLDAYQGSARDVGGGILSGSRFNCAKQVGDRAFVRLDAGLCGVGQFVSQNGGSNALPFGDALGVKFDYLLGRGFSASIGVEPPTSAMLCASDATNSARGFVPTPRQVGVDLFRAWRF</sequence>
<dbReference type="EMBL" id="CP130613">
    <property type="protein sequence ID" value="WKW14078.1"/>
    <property type="molecule type" value="Genomic_DNA"/>
</dbReference>
<name>A0AA49JSJ7_9BACT</name>
<evidence type="ECO:0000256" key="4">
    <source>
        <dbReference type="ARBA" id="ARBA00023136"/>
    </source>
</evidence>
<organism evidence="6">
    <name type="scientific">Pseudogemmatithrix spongiicola</name>
    <dbReference type="NCBI Taxonomy" id="3062599"/>
    <lineage>
        <taxon>Bacteria</taxon>
        <taxon>Pseudomonadati</taxon>
        <taxon>Gemmatimonadota</taxon>
        <taxon>Gemmatimonadia</taxon>
        <taxon>Gemmatimonadales</taxon>
        <taxon>Gemmatimonadaceae</taxon>
        <taxon>Pseudogemmatithrix</taxon>
    </lineage>
</organism>
<protein>
    <submittedName>
        <fullName evidence="6">Translocation/assembly module TamB domain-containing protein</fullName>
    </submittedName>
</protein>
<keyword evidence="4" id="KW-0472">Membrane</keyword>
<proteinExistence type="predicted"/>